<evidence type="ECO:0000256" key="2">
    <source>
        <dbReference type="SAM" id="SignalP"/>
    </source>
</evidence>
<name>A0A8J7P8J5_9BACT</name>
<evidence type="ECO:0000256" key="1">
    <source>
        <dbReference type="SAM" id="MobiDB-lite"/>
    </source>
</evidence>
<evidence type="ECO:0000313" key="4">
    <source>
        <dbReference type="Proteomes" id="UP000664277"/>
    </source>
</evidence>
<comment type="caution">
    <text evidence="3">The sequence shown here is derived from an EMBL/GenBank/DDBJ whole genome shotgun (WGS) entry which is preliminary data.</text>
</comment>
<proteinExistence type="predicted"/>
<sequence>MKIVKPLLLIHLLASAPAFGQTLDAGGRPTAPHPNPPSAEERAKQRAQALKDLNIPGLKLRPYIPENFPIKPYPNAYDKGFVNSTSGKPTAGLTMYSKDAPDVVHKWYMDACREAKLNTVTPSEEGRKAIGKVGDLFIINADNLKQKLSIVLVRNPKDRGTIISISWALK</sequence>
<feature type="chain" id="PRO_5035314080" description="SCP domain-containing protein" evidence="2">
    <location>
        <begin position="21"/>
        <end position="170"/>
    </location>
</feature>
<dbReference type="AlphaFoldDB" id="A0A8J7P8J5"/>
<protein>
    <recommendedName>
        <fullName evidence="5">SCP domain-containing protein</fullName>
    </recommendedName>
</protein>
<gene>
    <name evidence="3" type="ORF">J0M35_00705</name>
</gene>
<keyword evidence="2" id="KW-0732">Signal</keyword>
<feature type="signal peptide" evidence="2">
    <location>
        <begin position="1"/>
        <end position="20"/>
    </location>
</feature>
<evidence type="ECO:0000313" key="3">
    <source>
        <dbReference type="EMBL" id="MBN8658852.1"/>
    </source>
</evidence>
<dbReference type="Proteomes" id="UP000664277">
    <property type="component" value="Unassembled WGS sequence"/>
</dbReference>
<dbReference type="EMBL" id="JAFLCK010000001">
    <property type="protein sequence ID" value="MBN8658852.1"/>
    <property type="molecule type" value="Genomic_DNA"/>
</dbReference>
<feature type="region of interest" description="Disordered" evidence="1">
    <location>
        <begin position="23"/>
        <end position="44"/>
    </location>
</feature>
<organism evidence="3 4">
    <name type="scientific">Candidatus Obscuribacter phosphatis</name>
    <dbReference type="NCBI Taxonomy" id="1906157"/>
    <lineage>
        <taxon>Bacteria</taxon>
        <taxon>Bacillati</taxon>
        <taxon>Candidatus Melainabacteria</taxon>
        <taxon>Candidatus Obscuribacterales</taxon>
        <taxon>Candidatus Obscuribacteraceae</taxon>
        <taxon>Candidatus Obscuribacter</taxon>
    </lineage>
</organism>
<accession>A0A8J7P8J5</accession>
<reference evidence="3" key="1">
    <citation type="submission" date="2021-02" db="EMBL/GenBank/DDBJ databases">
        <title>Genome-Resolved Metagenomics of a Microbial Community Performing Photosynthetic Biological Nutrient Removal.</title>
        <authorList>
            <person name="Mcdaniel E.A."/>
        </authorList>
    </citation>
    <scope>NUCLEOTIDE SEQUENCE</scope>
    <source>
        <strain evidence="3">UWPOB_OBS1</strain>
    </source>
</reference>
<evidence type="ECO:0008006" key="5">
    <source>
        <dbReference type="Google" id="ProtNLM"/>
    </source>
</evidence>